<protein>
    <submittedName>
        <fullName evidence="1">Uncharacterized protein</fullName>
    </submittedName>
</protein>
<accession>A0A1F4UBV1</accession>
<dbReference type="SUPFAM" id="SSF46689">
    <property type="entry name" value="Homeodomain-like"/>
    <property type="match status" value="1"/>
</dbReference>
<dbReference type="SUPFAM" id="SSF48452">
    <property type="entry name" value="TPR-like"/>
    <property type="match status" value="1"/>
</dbReference>
<evidence type="ECO:0000313" key="2">
    <source>
        <dbReference type="Proteomes" id="UP000177025"/>
    </source>
</evidence>
<proteinExistence type="predicted"/>
<dbReference type="AlphaFoldDB" id="A0A1F4UBV1"/>
<dbReference type="InterPro" id="IPR009057">
    <property type="entry name" value="Homeodomain-like_sf"/>
</dbReference>
<sequence length="746" mass="86520">MLTKHVNYGIIFPEIANMGHSIEKRIKAVEAYNKNRKIHAVARKYSINAATLWRWNKWYQCLGKKDLGSVNTRKELEIEIMMLKEKKPDLTLQQAKTLLTSKKISIKRIYNIWKKYGLIARSPAAPFAAYGPLTAESTKTLAQVKLILKENGNEKNLSIAGKLLSELPSFPDNHESILTQIPDKYLSWRRRLDKLDAEFATTPKPVLHKKIKKIRHHLQKQGLHYSALLAGVFEILIMHWMRMPKDEIKLNLELQKQKGKLREPVLNLALSFLAGTAYTEMLDVKNSYRYVRRLQKLQRSLPYVQTYTLIGDLLTFITDYKNAIVFYKKAFSCKHSKPMNINLRLKISLALAIAGDYRTVEGSYLKNIGIKPDSHNYDTFSLIKALCAFGQGKIDKARNWLQQCLERSKREQLRNYIYTANSCLASISCALGRPKDARKILKKVRHLQLKYRLQRAVKVMDIVLGSMHISEKYDQIPTLCILKKLSRAQQSLKSADYYSAFQYARKKGQTGFFHRMIVFFPESVLALLKKGKPTNIPNSILRLPIFNKAAPVFHIKYLGNTVIYRNHKYIRVKLNPQEESLFIQIAQRAGEPGKIINLREIIDNYWQKSRNPANRLAHVLVQLRKKLNIPKHTLCTVRHSNASRICNMGFFVTTDYNDFTINLIQARAFENLNEWPSAKNKYREAFCMIRGAPFRNIYDNWADSQRHIILSMIEHQMSLYINSSRLHKNESEAIFLQKRLDSILHG</sequence>
<evidence type="ECO:0000313" key="1">
    <source>
        <dbReference type="EMBL" id="OGC42397.1"/>
    </source>
</evidence>
<dbReference type="Pfam" id="PF13181">
    <property type="entry name" value="TPR_8"/>
    <property type="match status" value="1"/>
</dbReference>
<reference evidence="1 2" key="1">
    <citation type="journal article" date="2016" name="Nat. Commun.">
        <title>Thousands of microbial genomes shed light on interconnected biogeochemical processes in an aquifer system.</title>
        <authorList>
            <person name="Anantharaman K."/>
            <person name="Brown C.T."/>
            <person name="Hug L.A."/>
            <person name="Sharon I."/>
            <person name="Castelle C.J."/>
            <person name="Probst A.J."/>
            <person name="Thomas B.C."/>
            <person name="Singh A."/>
            <person name="Wilkins M.J."/>
            <person name="Karaoz U."/>
            <person name="Brodie E.L."/>
            <person name="Williams K.H."/>
            <person name="Hubbard S.S."/>
            <person name="Banfield J.F."/>
        </authorList>
    </citation>
    <scope>NUCLEOTIDE SEQUENCE [LARGE SCALE GENOMIC DNA]</scope>
</reference>
<dbReference type="EMBL" id="MEUM01000068">
    <property type="protein sequence ID" value="OGC42397.1"/>
    <property type="molecule type" value="Genomic_DNA"/>
</dbReference>
<comment type="caution">
    <text evidence="1">The sequence shown here is derived from an EMBL/GenBank/DDBJ whole genome shotgun (WGS) entry which is preliminary data.</text>
</comment>
<gene>
    <name evidence="1" type="ORF">A2Y85_07445</name>
</gene>
<organism evidence="1 2">
    <name type="scientific">candidate division WOR-3 bacterium RBG_13_43_14</name>
    <dbReference type="NCBI Taxonomy" id="1802590"/>
    <lineage>
        <taxon>Bacteria</taxon>
        <taxon>Bacteria division WOR-3</taxon>
    </lineage>
</organism>
<dbReference type="InterPro" id="IPR019734">
    <property type="entry name" value="TPR_rpt"/>
</dbReference>
<name>A0A1F4UBV1_UNCW3</name>
<dbReference type="Proteomes" id="UP000177025">
    <property type="component" value="Unassembled WGS sequence"/>
</dbReference>
<dbReference type="Gene3D" id="1.25.40.10">
    <property type="entry name" value="Tetratricopeptide repeat domain"/>
    <property type="match status" value="1"/>
</dbReference>
<dbReference type="InterPro" id="IPR011990">
    <property type="entry name" value="TPR-like_helical_dom_sf"/>
</dbReference>